<sequence length="172" mass="17940">MPETSEGQEPADADHHEPGDHGHVEGGTDAHAELPEPGPAPTWDEESQAAALERGSTAMAVFARPHLDAATWWAELTPLLTAAAAMAYEGTDPAEVPARQVTGPARLAGQDTPYLAHVLVPTDVGEYDVLLSRQSADEAWQVERLTPPEVLTLPLPPPAPPAPGGPAPPVGP</sequence>
<feature type="compositionally biased region" description="Basic and acidic residues" evidence="1">
    <location>
        <begin position="12"/>
        <end position="34"/>
    </location>
</feature>
<accession>A0A2S6ICJ9</accession>
<evidence type="ECO:0000313" key="2">
    <source>
        <dbReference type="EMBL" id="PPK91945.1"/>
    </source>
</evidence>
<organism evidence="2 3">
    <name type="scientific">Kineococcus xinjiangensis</name>
    <dbReference type="NCBI Taxonomy" id="512762"/>
    <lineage>
        <taxon>Bacteria</taxon>
        <taxon>Bacillati</taxon>
        <taxon>Actinomycetota</taxon>
        <taxon>Actinomycetes</taxon>
        <taxon>Kineosporiales</taxon>
        <taxon>Kineosporiaceae</taxon>
        <taxon>Kineococcus</taxon>
    </lineage>
</organism>
<protein>
    <submittedName>
        <fullName evidence="2">Uncharacterized protein</fullName>
    </submittedName>
</protein>
<dbReference type="AlphaFoldDB" id="A0A2S6ICJ9"/>
<comment type="caution">
    <text evidence="2">The sequence shown here is derived from an EMBL/GenBank/DDBJ whole genome shotgun (WGS) entry which is preliminary data.</text>
</comment>
<dbReference type="EMBL" id="PTJD01000019">
    <property type="protein sequence ID" value="PPK91945.1"/>
    <property type="molecule type" value="Genomic_DNA"/>
</dbReference>
<evidence type="ECO:0000313" key="3">
    <source>
        <dbReference type="Proteomes" id="UP000239485"/>
    </source>
</evidence>
<feature type="region of interest" description="Disordered" evidence="1">
    <location>
        <begin position="1"/>
        <end position="47"/>
    </location>
</feature>
<reference evidence="2 3" key="1">
    <citation type="submission" date="2018-02" db="EMBL/GenBank/DDBJ databases">
        <title>Genomic Encyclopedia of Archaeal and Bacterial Type Strains, Phase II (KMG-II): from individual species to whole genera.</title>
        <authorList>
            <person name="Goeker M."/>
        </authorList>
    </citation>
    <scope>NUCLEOTIDE SEQUENCE [LARGE SCALE GENOMIC DNA]</scope>
    <source>
        <strain evidence="2 3">DSM 22857</strain>
    </source>
</reference>
<feature type="compositionally biased region" description="Pro residues" evidence="1">
    <location>
        <begin position="154"/>
        <end position="172"/>
    </location>
</feature>
<gene>
    <name evidence="2" type="ORF">CLV92_11926</name>
</gene>
<dbReference type="OrthoDB" id="3260457at2"/>
<dbReference type="RefSeq" id="WP_104435549.1">
    <property type="nucleotide sequence ID" value="NZ_PTJD01000019.1"/>
</dbReference>
<proteinExistence type="predicted"/>
<evidence type="ECO:0000256" key="1">
    <source>
        <dbReference type="SAM" id="MobiDB-lite"/>
    </source>
</evidence>
<name>A0A2S6ICJ9_9ACTN</name>
<dbReference type="Proteomes" id="UP000239485">
    <property type="component" value="Unassembled WGS sequence"/>
</dbReference>
<feature type="region of interest" description="Disordered" evidence="1">
    <location>
        <begin position="150"/>
        <end position="172"/>
    </location>
</feature>
<keyword evidence="3" id="KW-1185">Reference proteome</keyword>